<reference evidence="2 3" key="1">
    <citation type="submission" date="2024-02" db="EMBL/GenBank/DDBJ databases">
        <authorList>
            <person name="Chen Y."/>
            <person name="Shah S."/>
            <person name="Dougan E. K."/>
            <person name="Thang M."/>
            <person name="Chan C."/>
        </authorList>
    </citation>
    <scope>NUCLEOTIDE SEQUENCE [LARGE SCALE GENOMIC DNA]</scope>
</reference>
<name>A0ABP0RR66_9DINO</name>
<dbReference type="Proteomes" id="UP001642464">
    <property type="component" value="Unassembled WGS sequence"/>
</dbReference>
<feature type="non-terminal residue" evidence="2">
    <location>
        <position position="1"/>
    </location>
</feature>
<evidence type="ECO:0000313" key="2">
    <source>
        <dbReference type="EMBL" id="CAK9102620.1"/>
    </source>
</evidence>
<organism evidence="2 3">
    <name type="scientific">Durusdinium trenchii</name>
    <dbReference type="NCBI Taxonomy" id="1381693"/>
    <lineage>
        <taxon>Eukaryota</taxon>
        <taxon>Sar</taxon>
        <taxon>Alveolata</taxon>
        <taxon>Dinophyceae</taxon>
        <taxon>Suessiales</taxon>
        <taxon>Symbiodiniaceae</taxon>
        <taxon>Durusdinium</taxon>
    </lineage>
</organism>
<dbReference type="EMBL" id="CAXAMM010042030">
    <property type="protein sequence ID" value="CAK9102620.1"/>
    <property type="molecule type" value="Genomic_DNA"/>
</dbReference>
<evidence type="ECO:0000313" key="3">
    <source>
        <dbReference type="Proteomes" id="UP001642464"/>
    </source>
</evidence>
<sequence>QGAFKYDDPSMSRDEVRHLPPGTFADYLHRLIIRRLGRGPARLAISGGPVTHIFMICDGMDQAKHAYPKGDALNAKEFSSWEGHFAHYLHGLHLKGIGGLDRKCLISKFWRRRHAAEGPNDVVLRTKRFMSDESYQPKVFLYLPASEALRLGHAPPPPGLARLSMDVPNACFPSKVWMGVHIGFYF</sequence>
<evidence type="ECO:0000313" key="1">
    <source>
        <dbReference type="EMBL" id="CAK9102567.1"/>
    </source>
</evidence>
<dbReference type="EMBL" id="CAXAMM010042028">
    <property type="protein sequence ID" value="CAK9102567.1"/>
    <property type="molecule type" value="Genomic_DNA"/>
</dbReference>
<protein>
    <submittedName>
        <fullName evidence="2">Uncharacterized protein</fullName>
    </submittedName>
</protein>
<gene>
    <name evidence="1" type="ORF">SCF082_LOCUS47935</name>
    <name evidence="2" type="ORF">SCF082_LOCUS47959</name>
</gene>
<comment type="caution">
    <text evidence="2">The sequence shown here is derived from an EMBL/GenBank/DDBJ whole genome shotgun (WGS) entry which is preliminary data.</text>
</comment>
<keyword evidence="3" id="KW-1185">Reference proteome</keyword>
<proteinExistence type="predicted"/>
<accession>A0ABP0RR66</accession>